<evidence type="ECO:0000259" key="3">
    <source>
        <dbReference type="Pfam" id="PF22766"/>
    </source>
</evidence>
<organism evidence="4 5">
    <name type="scientific">Amborella trichopoda</name>
    <dbReference type="NCBI Taxonomy" id="13333"/>
    <lineage>
        <taxon>Eukaryota</taxon>
        <taxon>Viridiplantae</taxon>
        <taxon>Streptophyta</taxon>
        <taxon>Embryophyta</taxon>
        <taxon>Tracheophyta</taxon>
        <taxon>Spermatophyta</taxon>
        <taxon>Magnoliopsida</taxon>
        <taxon>Amborellales</taxon>
        <taxon>Amborellaceae</taxon>
        <taxon>Amborella</taxon>
    </lineage>
</organism>
<dbReference type="Proteomes" id="UP000017836">
    <property type="component" value="Unassembled WGS sequence"/>
</dbReference>
<evidence type="ECO:0000313" key="5">
    <source>
        <dbReference type="Proteomes" id="UP000017836"/>
    </source>
</evidence>
<feature type="domain" description="Centromere/kinetochore protein zw10 middle" evidence="1">
    <location>
        <begin position="189"/>
        <end position="413"/>
    </location>
</feature>
<evidence type="ECO:0000259" key="2">
    <source>
        <dbReference type="Pfam" id="PF20666"/>
    </source>
</evidence>
<dbReference type="Pfam" id="PF20666">
    <property type="entry name" value="ZW10_C"/>
    <property type="match status" value="1"/>
</dbReference>
<dbReference type="HOGENOM" id="CLU_012948_1_0_1"/>
<evidence type="ECO:0000259" key="1">
    <source>
        <dbReference type="Pfam" id="PF20665"/>
    </source>
</evidence>
<dbReference type="GO" id="GO:0007094">
    <property type="term" value="P:mitotic spindle assembly checkpoint signaling"/>
    <property type="evidence" value="ECO:0000318"/>
    <property type="project" value="GO_Central"/>
</dbReference>
<dbReference type="EMBL" id="KI396637">
    <property type="protein sequence ID" value="ERM96930.1"/>
    <property type="molecule type" value="Genomic_DNA"/>
</dbReference>
<dbReference type="Gene3D" id="1.10.357.150">
    <property type="match status" value="1"/>
</dbReference>
<feature type="domain" description="ZW10 C-terminal helical" evidence="3">
    <location>
        <begin position="589"/>
        <end position="720"/>
    </location>
</feature>
<dbReference type="STRING" id="13333.W1NPK8"/>
<name>W1NPK8_AMBTC</name>
<protein>
    <recommendedName>
        <fullName evidence="6">Centromere/kinetochore protein zw10 homolog</fullName>
    </recommendedName>
</protein>
<dbReference type="PANTHER" id="PTHR12205">
    <property type="entry name" value="CENTROMERE/KINETOCHORE PROTEIN ZW10"/>
    <property type="match status" value="1"/>
</dbReference>
<proteinExistence type="predicted"/>
<dbReference type="Pfam" id="PF20665">
    <property type="entry name" value="Zw10_middle"/>
    <property type="match status" value="1"/>
</dbReference>
<dbReference type="InterPro" id="IPR048343">
    <property type="entry name" value="ZW10_C"/>
</dbReference>
<dbReference type="GO" id="GO:0005783">
    <property type="term" value="C:endoplasmic reticulum"/>
    <property type="evidence" value="ECO:0007669"/>
    <property type="project" value="EnsemblPlants"/>
</dbReference>
<dbReference type="InterPro" id="IPR046362">
    <property type="entry name" value="Zw10/DSL1_C_sf"/>
</dbReference>
<dbReference type="Gramene" id="ERM96930">
    <property type="protein sequence ID" value="ERM96930"/>
    <property type="gene ID" value="AMTR_s00074p00135900"/>
</dbReference>
<gene>
    <name evidence="4" type="ORF">AMTR_s00074p00135900</name>
</gene>
<evidence type="ECO:0000313" key="4">
    <source>
        <dbReference type="EMBL" id="ERM96930.1"/>
    </source>
</evidence>
<reference evidence="5" key="1">
    <citation type="journal article" date="2013" name="Science">
        <title>The Amborella genome and the evolution of flowering plants.</title>
        <authorList>
            <consortium name="Amborella Genome Project"/>
        </authorList>
    </citation>
    <scope>NUCLEOTIDE SEQUENCE [LARGE SCALE GENOMIC DNA]</scope>
</reference>
<feature type="domain" description="Centromere/kinetochore protein zw10 C-terminal" evidence="2">
    <location>
        <begin position="438"/>
        <end position="565"/>
    </location>
</feature>
<dbReference type="AlphaFoldDB" id="W1NPK8"/>
<dbReference type="PANTHER" id="PTHR12205:SF0">
    <property type="entry name" value="CENTROMERE_KINETOCHORE PROTEIN ZW10 HOMOLOG"/>
    <property type="match status" value="1"/>
</dbReference>
<dbReference type="OMA" id="HHLLTMG"/>
<dbReference type="GO" id="GO:1990423">
    <property type="term" value="C:RZZ complex"/>
    <property type="evidence" value="ECO:0000318"/>
    <property type="project" value="GO_Central"/>
</dbReference>
<dbReference type="eggNOG" id="KOG2163">
    <property type="taxonomic scope" value="Eukaryota"/>
</dbReference>
<keyword evidence="5" id="KW-1185">Reference proteome</keyword>
<sequence>MDVLFGSIDIRDLLPNHDDVDLQESPLSAPDLRLLIDTLNTRSLHIKYSVHRYLLDHRQHFSAIFAQASNASSVSSELETLIQSCDFDAPFVTEIETLACEAKAKVRELKEKKEALDLVRVLAKLVEKLRFVEDDIFSARMEKAAEGLIELQGLLVVREEWKEAGEIRVLDEENEPVVFGLLRNKWMSCFKELQKALGVLLENAVQFELEGSKLRIRHCSGMLHGHETELFSVMRAMEIVGILGNGFAKIADLLIKHVVIPVVSASADVFVEVLSQDEAVLCVVPHPDSQPENLDGSAIYSRLIEIIKFIHGFICFKNGNWIGNLGRLTWPSISEAVITSFISKAVPNEASKVAEFQSIVKMTAEFEATLKELMFISASDSKDERLSNFAQNVEVHFATKKRNEILARARKLLVQSEIDVPLEHAARVTSKNRVDLLFQSERCTVSSAATQLMELVHQTLQNVCMSPMRVAMEFYHAARDALLLYEVIVPVKLEKQLGTISRSAILMHNDCYYLSQEILGLAYEYRADFPSGIKERAAFVDLAPRFHQLAEEVLQRQIQLVLLSLKEAIDGADGFQNTHQPPQCESTKFCIDQVVFILEKARILWEPLLLPSTYKKSMLTILSYVFERITKEILSLDDIAADETLQLQSLIYMVIDNLSSVVEELVPEVQGSSEVHMWNQLEKLISSLSKLRKLADLLDMPLKTITTLWERGELVSCGFTLLESTMSGGYSLDTGIKPKSLIVQYIIKCSNVIFKHGEWGREKSVYLDIAWVGGHPVFLGSIITWWKVELGLTVSQIPSKDAYCSLGHQSCDSRSTTVKIPNALNFCFNNRTFSALSPPANAPAISGKGYEVQKVNVN</sequence>
<evidence type="ECO:0008006" key="6">
    <source>
        <dbReference type="Google" id="ProtNLM"/>
    </source>
</evidence>
<dbReference type="GO" id="GO:0006888">
    <property type="term" value="P:endoplasmic reticulum to Golgi vesicle-mediated transport"/>
    <property type="evidence" value="ECO:0000318"/>
    <property type="project" value="GO_Central"/>
</dbReference>
<dbReference type="GO" id="GO:0032527">
    <property type="term" value="P:protein exit from endoplasmic reticulum"/>
    <property type="evidence" value="ECO:0007669"/>
    <property type="project" value="EnsemblPlants"/>
</dbReference>
<dbReference type="InterPro" id="IPR055148">
    <property type="entry name" value="ZW10_C_2"/>
</dbReference>
<accession>W1NPK8</accession>
<dbReference type="Pfam" id="PF22766">
    <property type="entry name" value="ZW10_C2"/>
    <property type="match status" value="1"/>
</dbReference>
<dbReference type="InterPro" id="IPR048344">
    <property type="entry name" value="Zw10_middle"/>
</dbReference>